<evidence type="ECO:0008006" key="7">
    <source>
        <dbReference type="Google" id="ProtNLM"/>
    </source>
</evidence>
<dbReference type="Pfam" id="PF13860">
    <property type="entry name" value="FlgD_ig"/>
    <property type="match status" value="1"/>
</dbReference>
<dbReference type="PATRIC" id="fig|1191523.3.peg.2000"/>
<dbReference type="MEROPS" id="C25.004"/>
<dbReference type="OrthoDB" id="9809780at2"/>
<dbReference type="Gene3D" id="2.60.40.4070">
    <property type="match status" value="1"/>
</dbReference>
<evidence type="ECO:0000313" key="5">
    <source>
        <dbReference type="EMBL" id="AFN75120.1"/>
    </source>
</evidence>
<dbReference type="STRING" id="1191523.MROS_1888"/>
<dbReference type="Pfam" id="PF01364">
    <property type="entry name" value="Peptidase_C25"/>
    <property type="match status" value="1"/>
</dbReference>
<dbReference type="InterPro" id="IPR029030">
    <property type="entry name" value="Caspase-like_dom_sf"/>
</dbReference>
<protein>
    <recommendedName>
        <fullName evidence="7">Gingipain domain-containing protein</fullName>
    </recommendedName>
</protein>
<evidence type="ECO:0000256" key="1">
    <source>
        <dbReference type="ARBA" id="ARBA00022729"/>
    </source>
</evidence>
<dbReference type="KEGG" id="mro:MROS_1888"/>
<gene>
    <name evidence="5" type="ordered locus">MROS_1888</name>
</gene>
<evidence type="ECO:0000259" key="3">
    <source>
        <dbReference type="Pfam" id="PF01364"/>
    </source>
</evidence>
<dbReference type="NCBIfam" id="TIGR04183">
    <property type="entry name" value="Por_Secre_tail"/>
    <property type="match status" value="1"/>
</dbReference>
<dbReference type="eggNOG" id="COG1572">
    <property type="taxonomic scope" value="Bacteria"/>
</dbReference>
<evidence type="ECO:0000313" key="6">
    <source>
        <dbReference type="Proteomes" id="UP000009011"/>
    </source>
</evidence>
<sequence>MKTKFSVIFLLILTSVITAQDIRILSSTQSEFVFDYVPNIKDTNFFVYNGKNYVYLDIEGAYIENENFPDSIQLPVREFKLGVDGETGNTIQVLFIEESQIEGIYSFDKTPSALPRQNKKEYVTFGEYGLIRNLPFQSFLIYPLRVDGENGITHVIKRMRVRISLSSSNREKIPVEESVLQYSVLNWNVAKNWGINRNRLSKVNVPIFSTGKWYRFEANEEGIYKIDKSFLESMGINLSEVNPKTIKIYSVNGYALPENIDDESIGFNENAIYVKGEEDEVFNEGDYILFYSRGIQAWEYDESRRSIQRIKNPFTKKNYFWLTFGGNQGKRMPAKSSLNSSNVYMQNTTPSYVFNDKDSVKIGASGREYFGDVFSGARRERVYLNTLYGLAPGTKINYKFRLISTSSEVISYSVRESNQLIYSGSIPLNSKLSYTYGTQSAGMASYSSQLTDNRSNLKFTINTNISSASVYLDYFEIEYQRYLKATMDYLIFFSKDTNATIEYRITDFSNSNIFAFDLTEPYYVKMITGAFISGGEFRFQSQENENRISKYMAINSSAFKSPSGGAQMTPVDILSNTSGSRMIVITNKYFKEQAEKYAAYRSSESPDPLSTSIYYVDDIMNQFSGGMLDPTSIRDFLKYAYDNWQTKPEYALFFGDGDYDYLNVVTEDLDKNFVPTYQTAESLSEINSYSTDDYYARVSGPDRAVDLATGRLAVQSQTDAEAVIDKIRKYENESSTGPWRYRITMIADDGLTTDGDDTSLHTRQSEELILRRISKAYDLNKIYLVAYPTVLTGLGRRKPEVNKAIINAFNNGTLIANYIGHGNPNTWAHEYVFEKATTIPQLKNSEFFFLTAATCDFGKFDDMSEQSSTELMVNMPDAGAIGIFTAARVVYATSNAAINDTFYTYLFKRTPDGKPLRIGDVFMLTKQNRTAINDQKFHLFCDPALRLKIPAESARVDSVNGAPVNKTVQINALGNVNIKGSVNENSGSDFNGEAIISVYDSERKVYYQEINYTVTMPGGLIYRGRASVENGKYNTEFIVPKDISYENKNGKITAYVFNEKYDAVGYTNNVVVGGTNPNAVNDGKGPEIEVYFDNEEFDNAYLVNPDFTLIVKLFDETGLNTTGTGIGHKLEGVLDGDENNAIDFTNYFVGDLNSGGKSGAVKYKFTSLSEGEHNIRIKAWDVFNNFSETEVYFTVVNESDELYLRNIYNYPNPFSSSTTFTFQHNANNAIDVKIKIYTVAGRLIKEIDEYSVMDRFVRIDWDGRDEDGNSLANGTYLYKIVAQTTDGSFKKSALGKLSIIR</sequence>
<dbReference type="SUPFAM" id="SSF52129">
    <property type="entry name" value="Caspase-like"/>
    <property type="match status" value="1"/>
</dbReference>
<proteinExistence type="predicted"/>
<dbReference type="NCBIfam" id="NF033707">
    <property type="entry name" value="T9SS_sortase"/>
    <property type="match status" value="1"/>
</dbReference>
<evidence type="ECO:0000259" key="4">
    <source>
        <dbReference type="Pfam" id="PF13860"/>
    </source>
</evidence>
<evidence type="ECO:0000256" key="2">
    <source>
        <dbReference type="SAM" id="SignalP"/>
    </source>
</evidence>
<feature type="signal peptide" evidence="2">
    <location>
        <begin position="1"/>
        <end position="19"/>
    </location>
</feature>
<dbReference type="CDD" id="cd02258">
    <property type="entry name" value="Peptidase_C25_N"/>
    <property type="match status" value="1"/>
</dbReference>
<dbReference type="RefSeq" id="WP_014856552.1">
    <property type="nucleotide sequence ID" value="NC_018178.1"/>
</dbReference>
<dbReference type="GO" id="GO:0008234">
    <property type="term" value="F:cysteine-type peptidase activity"/>
    <property type="evidence" value="ECO:0007669"/>
    <property type="project" value="InterPro"/>
</dbReference>
<keyword evidence="1 2" id="KW-0732">Signal</keyword>
<dbReference type="EMBL" id="CP003557">
    <property type="protein sequence ID" value="AFN75120.1"/>
    <property type="molecule type" value="Genomic_DNA"/>
</dbReference>
<name>I6Z7I2_MELRP</name>
<dbReference type="InterPro" id="IPR026444">
    <property type="entry name" value="Secre_tail"/>
</dbReference>
<feature type="chain" id="PRO_5003707155" description="Gingipain domain-containing protein" evidence="2">
    <location>
        <begin position="20"/>
        <end position="1301"/>
    </location>
</feature>
<dbReference type="Gene3D" id="3.40.50.10390">
    <property type="entry name" value="Gingipain r, domain 1"/>
    <property type="match status" value="1"/>
</dbReference>
<dbReference type="Gene3D" id="3.40.50.1460">
    <property type="match status" value="1"/>
</dbReference>
<dbReference type="InterPro" id="IPR029031">
    <property type="entry name" value="Gingipain_N_sf"/>
</dbReference>
<dbReference type="Proteomes" id="UP000009011">
    <property type="component" value="Chromosome"/>
</dbReference>
<organism evidence="5 6">
    <name type="scientific">Melioribacter roseus (strain DSM 23840 / JCM 17771 / VKM B-2668 / P3M-2)</name>
    <dbReference type="NCBI Taxonomy" id="1191523"/>
    <lineage>
        <taxon>Bacteria</taxon>
        <taxon>Pseudomonadati</taxon>
        <taxon>Ignavibacteriota</taxon>
        <taxon>Ignavibacteria</taxon>
        <taxon>Ignavibacteriales</taxon>
        <taxon>Melioribacteraceae</taxon>
        <taxon>Melioribacter</taxon>
    </lineage>
</organism>
<feature type="domain" description="Gingipain" evidence="3">
    <location>
        <begin position="582"/>
        <end position="947"/>
    </location>
</feature>
<reference evidence="5 6" key="1">
    <citation type="journal article" date="2013" name="PLoS ONE">
        <title>Genomic analysis of Melioribacter roseus, facultatively anaerobic organotrophic bacterium representing a novel deep lineage within Bacteriodetes/Chlorobi group.</title>
        <authorList>
            <person name="Kadnikov V.V."/>
            <person name="Mardanov A.V."/>
            <person name="Podosokorskaya O.A."/>
            <person name="Gavrilov S.N."/>
            <person name="Kublanov I.V."/>
            <person name="Beletsky A.V."/>
            <person name="Bonch-Osmolovskaya E.A."/>
            <person name="Ravin N.V."/>
        </authorList>
    </citation>
    <scope>NUCLEOTIDE SEQUENCE [LARGE SCALE GENOMIC DNA]</scope>
    <source>
        <strain evidence="6">JCM 17771 / P3M-2</strain>
    </source>
</reference>
<dbReference type="Gene3D" id="2.60.40.3800">
    <property type="match status" value="1"/>
</dbReference>
<dbReference type="InterPro" id="IPR025965">
    <property type="entry name" value="FlgD/Vpr_Ig-like"/>
</dbReference>
<dbReference type="HOGENOM" id="CLU_004870_0_0_10"/>
<accession>I6Z7I2</accession>
<dbReference type="GO" id="GO:0006508">
    <property type="term" value="P:proteolysis"/>
    <property type="evidence" value="ECO:0007669"/>
    <property type="project" value="InterPro"/>
</dbReference>
<feature type="domain" description="FlgD/Vpr Ig-like" evidence="4">
    <location>
        <begin position="1216"/>
        <end position="1285"/>
    </location>
</feature>
<keyword evidence="6" id="KW-1185">Reference proteome</keyword>
<dbReference type="InterPro" id="IPR038490">
    <property type="entry name" value="Gingipain_propep_sf"/>
</dbReference>
<dbReference type="InterPro" id="IPR001769">
    <property type="entry name" value="Gingipain"/>
</dbReference>